<dbReference type="RefSeq" id="WP_283266178.1">
    <property type="nucleotide sequence ID" value="NZ_CP125669.1"/>
</dbReference>
<sequence>MKELEHLKGKKILFFCVQTFDLEKGIVQQLEKHGAQVTYFDERPKNNNFTKGIIRLKRDLLEKKIQKYYDSILEQIQAERFDFLLVNRGEVVPSSFLERFIKLQPECIRIFYTWDSFHNHSHGLEILKYFQKRFTFDQKDAEEYNIGFRPLYFTDKYKDICSNNTEIDIDLLFLGTAHSDRYVISSKIAEWCVSNDLISFNYYYMQGKFVYFYKKFFDKTFYKFDYKKLSFKGLNLDQIIDFYKKSNVILDISHPGQTGLTMRTFEALGAGKKLITTNTNIIGYPFYNPNNIFVIDRKNIKLDKEFFLNDYEPLTQNLYEKCSIHGWLVDIFLRNEIDDWSK</sequence>
<evidence type="ECO:0000313" key="2">
    <source>
        <dbReference type="Proteomes" id="UP001229836"/>
    </source>
</evidence>
<gene>
    <name evidence="1" type="ORF">QLH32_10455</name>
</gene>
<accession>A0ABY8RZ45</accession>
<dbReference type="EMBL" id="CP125669">
    <property type="protein sequence ID" value="WHP04490.1"/>
    <property type="molecule type" value="Genomic_DNA"/>
</dbReference>
<name>A0ABY8RZ45_9GAMM</name>
<evidence type="ECO:0000313" key="1">
    <source>
        <dbReference type="EMBL" id="WHP04490.1"/>
    </source>
</evidence>
<organism evidence="1 2">
    <name type="scientific">Acinetobacter corruptisaponis</name>
    <dbReference type="NCBI Taxonomy" id="3045147"/>
    <lineage>
        <taxon>Bacteria</taxon>
        <taxon>Pseudomonadati</taxon>
        <taxon>Pseudomonadota</taxon>
        <taxon>Gammaproteobacteria</taxon>
        <taxon>Moraxellales</taxon>
        <taxon>Moraxellaceae</taxon>
        <taxon>Acinetobacter</taxon>
    </lineage>
</organism>
<protein>
    <submittedName>
        <fullName evidence="1">Lipopolysaccharide biosynthesis protein</fullName>
    </submittedName>
</protein>
<reference evidence="1 2" key="1">
    <citation type="submission" date="2023-05" db="EMBL/GenBank/DDBJ databases">
        <title>The complete genome of Acinetobacter sp. nov KCTC 92772.</title>
        <authorList>
            <person name="Zhou G."/>
        </authorList>
    </citation>
    <scope>NUCLEOTIDE SEQUENCE [LARGE SCALE GENOMIC DNA]</scope>
    <source>
        <strain evidence="1 2">KCTC 92772</strain>
    </source>
</reference>
<keyword evidence="2" id="KW-1185">Reference proteome</keyword>
<proteinExistence type="predicted"/>
<dbReference type="Proteomes" id="UP001229836">
    <property type="component" value="Chromosome"/>
</dbReference>